<gene>
    <name evidence="1" type="ORF">RRG08_045996</name>
</gene>
<comment type="caution">
    <text evidence="1">The sequence shown here is derived from an EMBL/GenBank/DDBJ whole genome shotgun (WGS) entry which is preliminary data.</text>
</comment>
<organism evidence="1 2">
    <name type="scientific">Elysia crispata</name>
    <name type="common">lettuce slug</name>
    <dbReference type="NCBI Taxonomy" id="231223"/>
    <lineage>
        <taxon>Eukaryota</taxon>
        <taxon>Metazoa</taxon>
        <taxon>Spiralia</taxon>
        <taxon>Lophotrochozoa</taxon>
        <taxon>Mollusca</taxon>
        <taxon>Gastropoda</taxon>
        <taxon>Heterobranchia</taxon>
        <taxon>Euthyneura</taxon>
        <taxon>Panpulmonata</taxon>
        <taxon>Sacoglossa</taxon>
        <taxon>Placobranchoidea</taxon>
        <taxon>Plakobranchidae</taxon>
        <taxon>Elysia</taxon>
    </lineage>
</organism>
<proteinExistence type="predicted"/>
<keyword evidence="2" id="KW-1185">Reference proteome</keyword>
<reference evidence="1" key="1">
    <citation type="journal article" date="2023" name="G3 (Bethesda)">
        <title>A reference genome for the long-term kleptoplast-retaining sea slug Elysia crispata morphotype clarki.</title>
        <authorList>
            <person name="Eastman K.E."/>
            <person name="Pendleton A.L."/>
            <person name="Shaikh M.A."/>
            <person name="Suttiyut T."/>
            <person name="Ogas R."/>
            <person name="Tomko P."/>
            <person name="Gavelis G."/>
            <person name="Widhalm J.R."/>
            <person name="Wisecaver J.H."/>
        </authorList>
    </citation>
    <scope>NUCLEOTIDE SEQUENCE</scope>
    <source>
        <strain evidence="1">ECLA1</strain>
    </source>
</reference>
<evidence type="ECO:0000313" key="1">
    <source>
        <dbReference type="EMBL" id="KAK3760335.1"/>
    </source>
</evidence>
<name>A0AAE1D872_9GAST</name>
<dbReference type="EMBL" id="JAWDGP010005011">
    <property type="protein sequence ID" value="KAK3760335.1"/>
    <property type="molecule type" value="Genomic_DNA"/>
</dbReference>
<sequence length="71" mass="7891">MVFTLYRFTWSGGSRELTRNANQTQPGHGTVNWEFCRDLGAFDGVSTSKTAGPVNAFPMRAKELPVTPDRN</sequence>
<evidence type="ECO:0000313" key="2">
    <source>
        <dbReference type="Proteomes" id="UP001283361"/>
    </source>
</evidence>
<accession>A0AAE1D872</accession>
<dbReference type="AlphaFoldDB" id="A0AAE1D872"/>
<dbReference type="Proteomes" id="UP001283361">
    <property type="component" value="Unassembled WGS sequence"/>
</dbReference>
<protein>
    <submittedName>
        <fullName evidence="1">Uncharacterized protein</fullName>
    </submittedName>
</protein>